<evidence type="ECO:0000256" key="12">
    <source>
        <dbReference type="PROSITE-ProRule" id="PRU00175"/>
    </source>
</evidence>
<dbReference type="GO" id="GO:0016020">
    <property type="term" value="C:membrane"/>
    <property type="evidence" value="ECO:0007669"/>
    <property type="project" value="UniProtKB-SubCell"/>
</dbReference>
<dbReference type="PANTHER" id="PTHR45977:SF4">
    <property type="entry name" value="RING-TYPE DOMAIN-CONTAINING PROTEIN"/>
    <property type="match status" value="1"/>
</dbReference>
<dbReference type="AlphaFoldDB" id="A0A507E059"/>
<dbReference type="PANTHER" id="PTHR45977">
    <property type="entry name" value="TARGET OF ERK KINASE MPK-1"/>
    <property type="match status" value="1"/>
</dbReference>
<proteinExistence type="predicted"/>
<keyword evidence="9" id="KW-0862">Zinc</keyword>
<feature type="compositionally biased region" description="Basic and acidic residues" evidence="13">
    <location>
        <begin position="324"/>
        <end position="334"/>
    </location>
</feature>
<keyword evidence="11" id="KW-0472">Membrane</keyword>
<evidence type="ECO:0000256" key="5">
    <source>
        <dbReference type="ARBA" id="ARBA00022692"/>
    </source>
</evidence>
<dbReference type="GO" id="GO:0061630">
    <property type="term" value="F:ubiquitin protein ligase activity"/>
    <property type="evidence" value="ECO:0007669"/>
    <property type="project" value="UniProtKB-EC"/>
</dbReference>
<dbReference type="EC" id="2.3.2.27" evidence="3"/>
<protein>
    <recommendedName>
        <fullName evidence="3">RING-type E3 ubiquitin transferase</fullName>
        <ecNumber evidence="3">2.3.2.27</ecNumber>
    </recommendedName>
</protein>
<evidence type="ECO:0000256" key="11">
    <source>
        <dbReference type="ARBA" id="ARBA00023136"/>
    </source>
</evidence>
<keyword evidence="4" id="KW-0808">Transferase</keyword>
<evidence type="ECO:0000256" key="1">
    <source>
        <dbReference type="ARBA" id="ARBA00000900"/>
    </source>
</evidence>
<organism evidence="15 16">
    <name type="scientific">Powellomyces hirtus</name>
    <dbReference type="NCBI Taxonomy" id="109895"/>
    <lineage>
        <taxon>Eukaryota</taxon>
        <taxon>Fungi</taxon>
        <taxon>Fungi incertae sedis</taxon>
        <taxon>Chytridiomycota</taxon>
        <taxon>Chytridiomycota incertae sedis</taxon>
        <taxon>Chytridiomycetes</taxon>
        <taxon>Spizellomycetales</taxon>
        <taxon>Powellomycetaceae</taxon>
        <taxon>Powellomyces</taxon>
    </lineage>
</organism>
<gene>
    <name evidence="15" type="ORF">PhCBS80983_g03872</name>
</gene>
<dbReference type="GO" id="GO:0008270">
    <property type="term" value="F:zinc ion binding"/>
    <property type="evidence" value="ECO:0007669"/>
    <property type="project" value="UniProtKB-KW"/>
</dbReference>
<dbReference type="InterPro" id="IPR001841">
    <property type="entry name" value="Znf_RING"/>
</dbReference>
<evidence type="ECO:0000256" key="6">
    <source>
        <dbReference type="ARBA" id="ARBA00022723"/>
    </source>
</evidence>
<keyword evidence="16" id="KW-1185">Reference proteome</keyword>
<keyword evidence="6" id="KW-0479">Metal-binding</keyword>
<evidence type="ECO:0000256" key="4">
    <source>
        <dbReference type="ARBA" id="ARBA00022679"/>
    </source>
</evidence>
<dbReference type="PROSITE" id="PS50089">
    <property type="entry name" value="ZF_RING_2"/>
    <property type="match status" value="1"/>
</dbReference>
<dbReference type="SUPFAM" id="SSF57850">
    <property type="entry name" value="RING/U-box"/>
    <property type="match status" value="1"/>
</dbReference>
<evidence type="ECO:0000259" key="14">
    <source>
        <dbReference type="PROSITE" id="PS50089"/>
    </source>
</evidence>
<evidence type="ECO:0000256" key="7">
    <source>
        <dbReference type="ARBA" id="ARBA00022771"/>
    </source>
</evidence>
<sequence length="404" mass="44757">MSCILVAVAAMRPRSAPPSALFTIACVVRDVGCVSLYATALTIWGGNSPCTSSSGVLIWVIADTVAAVMRLARAASLWRIEMLHDRISRQNTEAPTRLSPAFQFWSLCCTIGLFAWVDWLCYANWIFGTWLIRPSEDCKQSNPLVRIVVNQLLADTIFYCVCTAVYATILISNRCCPSKLFPGFNVDTSNWPLGCPRLTLNTNMWRRRGETREQWRERLNTVSHDVHRVQPAGLPGMTTDAVRLEVMDGMSRAEIDTLRTFIVPEMGDLSSGPRRTSRVSPEPPDALVHIMNAGSSSTISLSHPGEDSADKNMAASSASMVDLSTREQSRDTLPRDGPTSHTVCALCLCDYEPGDRVRELPCHHQFHDVCVDPWLINGRRTCPICARVVRVTVPPNGETHVQID</sequence>
<evidence type="ECO:0000256" key="2">
    <source>
        <dbReference type="ARBA" id="ARBA00004141"/>
    </source>
</evidence>
<dbReference type="GO" id="GO:0006511">
    <property type="term" value="P:ubiquitin-dependent protein catabolic process"/>
    <property type="evidence" value="ECO:0007669"/>
    <property type="project" value="TreeGrafter"/>
</dbReference>
<dbReference type="EMBL" id="QEAQ01000053">
    <property type="protein sequence ID" value="TPX57413.1"/>
    <property type="molecule type" value="Genomic_DNA"/>
</dbReference>
<dbReference type="Pfam" id="PF13639">
    <property type="entry name" value="zf-RING_2"/>
    <property type="match status" value="1"/>
</dbReference>
<feature type="domain" description="RING-type" evidence="14">
    <location>
        <begin position="344"/>
        <end position="385"/>
    </location>
</feature>
<comment type="catalytic activity">
    <reaction evidence="1">
        <text>S-ubiquitinyl-[E2 ubiquitin-conjugating enzyme]-L-cysteine + [acceptor protein]-L-lysine = [E2 ubiquitin-conjugating enzyme]-L-cysteine + N(6)-ubiquitinyl-[acceptor protein]-L-lysine.</text>
        <dbReference type="EC" id="2.3.2.27"/>
    </reaction>
</comment>
<dbReference type="Proteomes" id="UP000318582">
    <property type="component" value="Unassembled WGS sequence"/>
</dbReference>
<dbReference type="Gene3D" id="3.30.40.10">
    <property type="entry name" value="Zinc/RING finger domain, C3HC4 (zinc finger)"/>
    <property type="match status" value="1"/>
</dbReference>
<evidence type="ECO:0000256" key="8">
    <source>
        <dbReference type="ARBA" id="ARBA00022786"/>
    </source>
</evidence>
<comment type="subcellular location">
    <subcellularLocation>
        <location evidence="2">Membrane</location>
        <topology evidence="2">Multi-pass membrane protein</topology>
    </subcellularLocation>
</comment>
<name>A0A507E059_9FUNG</name>
<evidence type="ECO:0000313" key="15">
    <source>
        <dbReference type="EMBL" id="TPX57413.1"/>
    </source>
</evidence>
<evidence type="ECO:0000313" key="16">
    <source>
        <dbReference type="Proteomes" id="UP000318582"/>
    </source>
</evidence>
<evidence type="ECO:0000256" key="13">
    <source>
        <dbReference type="SAM" id="MobiDB-lite"/>
    </source>
</evidence>
<keyword evidence="10" id="KW-1133">Transmembrane helix</keyword>
<reference evidence="15 16" key="1">
    <citation type="journal article" date="2019" name="Sci. Rep.">
        <title>Comparative genomics of chytrid fungi reveal insights into the obligate biotrophic and pathogenic lifestyle of Synchytrium endobioticum.</title>
        <authorList>
            <person name="van de Vossenberg B.T.L.H."/>
            <person name="Warris S."/>
            <person name="Nguyen H.D.T."/>
            <person name="van Gent-Pelzer M.P.E."/>
            <person name="Joly D.L."/>
            <person name="van de Geest H.C."/>
            <person name="Bonants P.J.M."/>
            <person name="Smith D.S."/>
            <person name="Levesque C.A."/>
            <person name="van der Lee T.A.J."/>
        </authorList>
    </citation>
    <scope>NUCLEOTIDE SEQUENCE [LARGE SCALE GENOMIC DNA]</scope>
    <source>
        <strain evidence="15 16">CBS 809.83</strain>
    </source>
</reference>
<dbReference type="GO" id="GO:0016567">
    <property type="term" value="P:protein ubiquitination"/>
    <property type="evidence" value="ECO:0007669"/>
    <property type="project" value="TreeGrafter"/>
</dbReference>
<dbReference type="SMART" id="SM00184">
    <property type="entry name" value="RING"/>
    <property type="match status" value="1"/>
</dbReference>
<keyword evidence="5" id="KW-0812">Transmembrane</keyword>
<keyword evidence="8" id="KW-0833">Ubl conjugation pathway</keyword>
<dbReference type="STRING" id="109895.A0A507E059"/>
<accession>A0A507E059</accession>
<feature type="region of interest" description="Disordered" evidence="13">
    <location>
        <begin position="298"/>
        <end position="338"/>
    </location>
</feature>
<evidence type="ECO:0000256" key="3">
    <source>
        <dbReference type="ARBA" id="ARBA00012483"/>
    </source>
</evidence>
<evidence type="ECO:0000256" key="9">
    <source>
        <dbReference type="ARBA" id="ARBA00022833"/>
    </source>
</evidence>
<dbReference type="InterPro" id="IPR013083">
    <property type="entry name" value="Znf_RING/FYVE/PHD"/>
</dbReference>
<evidence type="ECO:0000256" key="10">
    <source>
        <dbReference type="ARBA" id="ARBA00022989"/>
    </source>
</evidence>
<comment type="caution">
    <text evidence="15">The sequence shown here is derived from an EMBL/GenBank/DDBJ whole genome shotgun (WGS) entry which is preliminary data.</text>
</comment>
<keyword evidence="7 12" id="KW-0863">Zinc-finger</keyword>
<dbReference type="FunFam" id="3.30.40.10:FF:000388">
    <property type="entry name" value="Putative RING zinc finger domain superfamily protein"/>
    <property type="match status" value="1"/>
</dbReference>